<keyword evidence="2" id="KW-1185">Reference proteome</keyword>
<evidence type="ECO:0000313" key="1">
    <source>
        <dbReference type="EMBL" id="WAR12472.1"/>
    </source>
</evidence>
<gene>
    <name evidence="1" type="ORF">MAR_026652</name>
</gene>
<evidence type="ECO:0000313" key="2">
    <source>
        <dbReference type="Proteomes" id="UP001164746"/>
    </source>
</evidence>
<organism evidence="1 2">
    <name type="scientific">Mya arenaria</name>
    <name type="common">Soft-shell clam</name>
    <dbReference type="NCBI Taxonomy" id="6604"/>
    <lineage>
        <taxon>Eukaryota</taxon>
        <taxon>Metazoa</taxon>
        <taxon>Spiralia</taxon>
        <taxon>Lophotrochozoa</taxon>
        <taxon>Mollusca</taxon>
        <taxon>Bivalvia</taxon>
        <taxon>Autobranchia</taxon>
        <taxon>Heteroconchia</taxon>
        <taxon>Euheterodonta</taxon>
        <taxon>Imparidentia</taxon>
        <taxon>Neoheterodontei</taxon>
        <taxon>Myida</taxon>
        <taxon>Myoidea</taxon>
        <taxon>Myidae</taxon>
        <taxon>Mya</taxon>
    </lineage>
</organism>
<dbReference type="EMBL" id="CP111019">
    <property type="protein sequence ID" value="WAR12472.1"/>
    <property type="molecule type" value="Genomic_DNA"/>
</dbReference>
<name>A0ABY7ER57_MYAAR</name>
<reference evidence="1" key="1">
    <citation type="submission" date="2022-11" db="EMBL/GenBank/DDBJ databases">
        <title>Centuries of genome instability and evolution in soft-shell clam transmissible cancer (bioRxiv).</title>
        <authorList>
            <person name="Hart S.F.M."/>
            <person name="Yonemitsu M.A."/>
            <person name="Giersch R.M."/>
            <person name="Beal B.F."/>
            <person name="Arriagada G."/>
            <person name="Davis B.W."/>
            <person name="Ostrander E.A."/>
            <person name="Goff S.P."/>
            <person name="Metzger M.J."/>
        </authorList>
    </citation>
    <scope>NUCLEOTIDE SEQUENCE</scope>
    <source>
        <strain evidence="1">MELC-2E11</strain>
        <tissue evidence="1">Siphon/mantle</tissue>
    </source>
</reference>
<dbReference type="Proteomes" id="UP001164746">
    <property type="component" value="Chromosome 8"/>
</dbReference>
<sequence length="187" mass="20569">MAVEMMVKKHKESIILLAKKKYNENMATGGGPVGKITLAEEIVLEFLKDKPQLIGIPGGIESGVIEPVEDAASVADLVVQQAPSRRKCMDRIELTEELHDLESCKDNRYGMNCLADSRPGHAMSLCNYDVMRSGCKKLKAAQYRQERGGSGLLLIVAVPITQPTPSRLLGLFNRAVHCDLLQRCHTP</sequence>
<accession>A0ABY7ER57</accession>
<proteinExistence type="predicted"/>
<protein>
    <submittedName>
        <fullName evidence="1">Uncharacterized protein</fullName>
    </submittedName>
</protein>